<evidence type="ECO:0000259" key="2">
    <source>
        <dbReference type="Pfam" id="PF11954"/>
    </source>
</evidence>
<gene>
    <name evidence="3" type="ORF">NYF23_08995</name>
</gene>
<evidence type="ECO:0000259" key="1">
    <source>
        <dbReference type="Pfam" id="PF00144"/>
    </source>
</evidence>
<feature type="domain" description="Beta-lactamase-related" evidence="1">
    <location>
        <begin position="8"/>
        <end position="339"/>
    </location>
</feature>
<evidence type="ECO:0000313" key="3">
    <source>
        <dbReference type="EMBL" id="UVW34160.1"/>
    </source>
</evidence>
<accession>A0ABY5TK67</accession>
<organism evidence="3 4">
    <name type="scientific">SAR92 clade bacterium H455</name>
    <dbReference type="NCBI Taxonomy" id="2974818"/>
    <lineage>
        <taxon>Bacteria</taxon>
        <taxon>Pseudomonadati</taxon>
        <taxon>Pseudomonadota</taxon>
        <taxon>Gammaproteobacteria</taxon>
        <taxon>Cellvibrionales</taxon>
        <taxon>Porticoccaceae</taxon>
        <taxon>SAR92 clade</taxon>
    </lineage>
</organism>
<dbReference type="Pfam" id="PF11954">
    <property type="entry name" value="DUF3471"/>
    <property type="match status" value="1"/>
</dbReference>
<name>A0ABY5TK67_9GAMM</name>
<dbReference type="Gene3D" id="2.40.128.600">
    <property type="match status" value="1"/>
</dbReference>
<dbReference type="InterPro" id="IPR001466">
    <property type="entry name" value="Beta-lactam-related"/>
</dbReference>
<keyword evidence="4" id="KW-1185">Reference proteome</keyword>
<dbReference type="InterPro" id="IPR012338">
    <property type="entry name" value="Beta-lactam/transpept-like"/>
</dbReference>
<dbReference type="InterPro" id="IPR021860">
    <property type="entry name" value="Peptidase_S12_Pab87-rel_C"/>
</dbReference>
<reference evidence="3" key="1">
    <citation type="submission" date="2022-08" db="EMBL/GenBank/DDBJ databases">
        <title>Catabolic pathway analysis in culturable SAR92 clade bacteria reveals their overlooked roles in DMSP degradation in coastal seas.</title>
        <authorList>
            <person name="He X."/>
            <person name="Zhang X."/>
            <person name="Zhang Y."/>
        </authorList>
    </citation>
    <scope>NUCLEOTIDE SEQUENCE</scope>
    <source>
        <strain evidence="3">H455</strain>
    </source>
</reference>
<dbReference type="SUPFAM" id="SSF56601">
    <property type="entry name" value="beta-lactamase/transpeptidase-like"/>
    <property type="match status" value="1"/>
</dbReference>
<dbReference type="Proteomes" id="UP001059934">
    <property type="component" value="Chromosome"/>
</dbReference>
<sequence length="577" mass="65477">MAKSLNNFDQYINQALDDWHIPGAAVAVVKGNDVLHMGGYGLRDVEQGLPVSEHTRFPIASMTKPFTAMGAALLVDDGLLEWDQPIRDVMPEFRLADEYATQHANLCDLLSHRTGLPRHESAWYGQDKTHQELLQGLYHLKPNSSFRGAWQYNNLMYETVGYICARLTGFESWQQFLQKRILDVLGMKNTTPNFDESHKQFDEVALPYMLKQGESKPIQMPYFEFPQASPAGSIVSSLNDLVTWMKVHTHGGTSNGVPFVTPSNLKQMHTPHMSIQTPLKPEHMFNNNLCAYGLGWFIEPYQGVTLLHHGGNVDGFSVTGAFVPQEDLSIIVLTNINAKDLRDVLVYEALDRILGIEGKDWNQEFLKRDKTTVQAMVKAMESSKDERIDSRPSTHSLEAYAGTYAIPGYAEIEIKWEAKTLHATFLGKWWKLEHYHYDVFELDMSDQYQGKMKVAFGLDTNGEITSLSIPIEPTLNDFVFKRKPLKVSNQVLEKLVGCYDFPIDSQNVVVTLKKETLYMTLPRGAEKALHCVKQSHDRLHFGLEKNENFSVEFIESHEGYEELCILHSGIAQKCARL</sequence>
<dbReference type="PANTHER" id="PTHR46825">
    <property type="entry name" value="D-ALANYL-D-ALANINE-CARBOXYPEPTIDASE/ENDOPEPTIDASE AMPH"/>
    <property type="match status" value="1"/>
</dbReference>
<evidence type="ECO:0000313" key="4">
    <source>
        <dbReference type="Proteomes" id="UP001059934"/>
    </source>
</evidence>
<dbReference type="PANTHER" id="PTHR46825:SF15">
    <property type="entry name" value="BETA-LACTAMASE-RELATED DOMAIN-CONTAINING PROTEIN"/>
    <property type="match status" value="1"/>
</dbReference>
<proteinExistence type="predicted"/>
<keyword evidence="3" id="KW-0378">Hydrolase</keyword>
<protein>
    <submittedName>
        <fullName evidence="3">Serine hydrolase</fullName>
    </submittedName>
</protein>
<feature type="domain" description="Peptidase S12 Pab87-related C-terminal" evidence="2">
    <location>
        <begin position="389"/>
        <end position="476"/>
    </location>
</feature>
<dbReference type="Gene3D" id="3.40.710.10">
    <property type="entry name" value="DD-peptidase/beta-lactamase superfamily"/>
    <property type="match status" value="1"/>
</dbReference>
<dbReference type="GO" id="GO:0016787">
    <property type="term" value="F:hydrolase activity"/>
    <property type="evidence" value="ECO:0007669"/>
    <property type="project" value="UniProtKB-KW"/>
</dbReference>
<dbReference type="EMBL" id="CP103416">
    <property type="protein sequence ID" value="UVW34160.1"/>
    <property type="molecule type" value="Genomic_DNA"/>
</dbReference>
<dbReference type="InterPro" id="IPR050491">
    <property type="entry name" value="AmpC-like"/>
</dbReference>
<dbReference type="Pfam" id="PF00144">
    <property type="entry name" value="Beta-lactamase"/>
    <property type="match status" value="1"/>
</dbReference>